<comment type="caution">
    <text evidence="1">The sequence shown here is derived from an EMBL/GenBank/DDBJ whole genome shotgun (WGS) entry which is preliminary data.</text>
</comment>
<dbReference type="PANTHER" id="PTHR12697">
    <property type="entry name" value="PBS LYASE HEAT-LIKE PROTEIN"/>
    <property type="match status" value="1"/>
</dbReference>
<protein>
    <submittedName>
        <fullName evidence="1">HEAT repeat domain-containing protein</fullName>
    </submittedName>
</protein>
<reference evidence="2" key="1">
    <citation type="journal article" date="2019" name="Int. J. Syst. Evol. Microbiol.">
        <title>The Global Catalogue of Microorganisms (GCM) 10K type strain sequencing project: providing services to taxonomists for standard genome sequencing and annotation.</title>
        <authorList>
            <consortium name="The Broad Institute Genomics Platform"/>
            <consortium name="The Broad Institute Genome Sequencing Center for Infectious Disease"/>
            <person name="Wu L."/>
            <person name="Ma J."/>
        </authorList>
    </citation>
    <scope>NUCLEOTIDE SEQUENCE [LARGE SCALE GENOMIC DNA]</scope>
    <source>
        <strain evidence="2">KCTC 42087</strain>
    </source>
</reference>
<dbReference type="InterPro" id="IPR016024">
    <property type="entry name" value="ARM-type_fold"/>
</dbReference>
<dbReference type="InterPro" id="IPR004155">
    <property type="entry name" value="PBS_lyase_HEAT"/>
</dbReference>
<dbReference type="SMART" id="SM00567">
    <property type="entry name" value="EZ_HEAT"/>
    <property type="match status" value="7"/>
</dbReference>
<dbReference type="InterPro" id="IPR011989">
    <property type="entry name" value="ARM-like"/>
</dbReference>
<organism evidence="1 2">
    <name type="scientific">Actinomadura rugatobispora</name>
    <dbReference type="NCBI Taxonomy" id="1994"/>
    <lineage>
        <taxon>Bacteria</taxon>
        <taxon>Bacillati</taxon>
        <taxon>Actinomycetota</taxon>
        <taxon>Actinomycetes</taxon>
        <taxon>Streptosporangiales</taxon>
        <taxon>Thermomonosporaceae</taxon>
        <taxon>Actinomadura</taxon>
    </lineage>
</organism>
<evidence type="ECO:0000313" key="2">
    <source>
        <dbReference type="Proteomes" id="UP001596074"/>
    </source>
</evidence>
<dbReference type="Proteomes" id="UP001596074">
    <property type="component" value="Unassembled WGS sequence"/>
</dbReference>
<name>A0ABW0ZV16_9ACTN</name>
<dbReference type="RefSeq" id="WP_378280845.1">
    <property type="nucleotide sequence ID" value="NZ_JBHSON010000006.1"/>
</dbReference>
<dbReference type="Gene3D" id="1.25.10.10">
    <property type="entry name" value="Leucine-rich Repeat Variant"/>
    <property type="match status" value="2"/>
</dbReference>
<evidence type="ECO:0000313" key="1">
    <source>
        <dbReference type="EMBL" id="MFC5745223.1"/>
    </source>
</evidence>
<accession>A0ABW0ZV16</accession>
<dbReference type="EMBL" id="JBHSON010000006">
    <property type="protein sequence ID" value="MFC5745223.1"/>
    <property type="molecule type" value="Genomic_DNA"/>
</dbReference>
<keyword evidence="2" id="KW-1185">Reference proteome</keyword>
<dbReference type="Pfam" id="PF13646">
    <property type="entry name" value="HEAT_2"/>
    <property type="match status" value="2"/>
</dbReference>
<gene>
    <name evidence="1" type="ORF">ACFPZN_06325</name>
</gene>
<dbReference type="PANTHER" id="PTHR12697:SF38">
    <property type="entry name" value="PBS LYASE HEAT DOMAIN PROTEIN REPEAT-CONTAINING PROTEIN"/>
    <property type="match status" value="1"/>
</dbReference>
<dbReference type="SUPFAM" id="SSF48371">
    <property type="entry name" value="ARM repeat"/>
    <property type="match status" value="2"/>
</dbReference>
<sequence>MGTEKRIESLVRELASGDPSRRAAAAKGLGRIGRPEHAAVLAAAARDEDAGVRAAAAIGLGRLAAPAAGDVLFELLDDPDAQVRRRAVLAADRLALDGPAFTAALGRLLRDEEYHVRLNALAALDRLREPGDLPSLVELLDDPVQKVREWAGVLIRVLHYRGGHADALAPLLARTARSGPGRARAVAMTLIPEDERPGVAVAGLTAAEPEVRVAAVGLLSRSGRPDVPERLLAALDAERDPVAAGVLIGALGWIGERRVVAGAVRWLYDPHAGFTAAWALGVVGTPDALRRLRTLVAPGSAPPPGVRGSAATALGAAGDRRDAAALAALLVEPDSDVRRGALQGLASLDIVGPRSRRERAVVLEAVLGLWEAELMSDRLLPMYAAMALRGYPELRRPDVRARLRRLVDESLDASRSAAAELLEGTG</sequence>
<proteinExistence type="predicted"/>